<dbReference type="RefSeq" id="WP_386129987.1">
    <property type="nucleotide sequence ID" value="NZ_JBHTJL010000009.1"/>
</dbReference>
<dbReference type="EMBL" id="JBHTJL010000009">
    <property type="protein sequence ID" value="MFD1063329.1"/>
    <property type="molecule type" value="Genomic_DNA"/>
</dbReference>
<organism evidence="2 3">
    <name type="scientific">Winogradskyella litorisediminis</name>
    <dbReference type="NCBI Taxonomy" id="1156618"/>
    <lineage>
        <taxon>Bacteria</taxon>
        <taxon>Pseudomonadati</taxon>
        <taxon>Bacteroidota</taxon>
        <taxon>Flavobacteriia</taxon>
        <taxon>Flavobacteriales</taxon>
        <taxon>Flavobacteriaceae</taxon>
        <taxon>Winogradskyella</taxon>
    </lineage>
</organism>
<feature type="transmembrane region" description="Helical" evidence="1">
    <location>
        <begin position="94"/>
        <end position="117"/>
    </location>
</feature>
<feature type="transmembrane region" description="Helical" evidence="1">
    <location>
        <begin position="56"/>
        <end position="74"/>
    </location>
</feature>
<feature type="transmembrane region" description="Helical" evidence="1">
    <location>
        <begin position="7"/>
        <end position="26"/>
    </location>
</feature>
<evidence type="ECO:0000256" key="1">
    <source>
        <dbReference type="SAM" id="Phobius"/>
    </source>
</evidence>
<name>A0ABW3N8N4_9FLAO</name>
<evidence type="ECO:0000313" key="2">
    <source>
        <dbReference type="EMBL" id="MFD1063329.1"/>
    </source>
</evidence>
<evidence type="ECO:0000313" key="3">
    <source>
        <dbReference type="Proteomes" id="UP001597013"/>
    </source>
</evidence>
<reference evidence="3" key="1">
    <citation type="journal article" date="2019" name="Int. J. Syst. Evol. Microbiol.">
        <title>The Global Catalogue of Microorganisms (GCM) 10K type strain sequencing project: providing services to taxonomists for standard genome sequencing and annotation.</title>
        <authorList>
            <consortium name="The Broad Institute Genomics Platform"/>
            <consortium name="The Broad Institute Genome Sequencing Center for Infectious Disease"/>
            <person name="Wu L."/>
            <person name="Ma J."/>
        </authorList>
    </citation>
    <scope>NUCLEOTIDE SEQUENCE [LARGE SCALE GENOMIC DNA]</scope>
    <source>
        <strain evidence="3">CCUG 62215</strain>
    </source>
</reference>
<feature type="transmembrane region" description="Helical" evidence="1">
    <location>
        <begin position="32"/>
        <end position="49"/>
    </location>
</feature>
<gene>
    <name evidence="2" type="ORF">ACFQ1Q_08720</name>
</gene>
<sequence>MKLKLNINYLAFATAVFVVEVCIATFLKSGFIRHTFGDYLVVFLLYYCIRGLSSLGVWRSAILVLIISFLIEFLQLTTVLEVFNLDNNTLAKLIFGTSFQFMDLMAYTAGIITILFIETNHPKYKK</sequence>
<keyword evidence="1" id="KW-1133">Transmembrane helix</keyword>
<dbReference type="InterPro" id="IPR021257">
    <property type="entry name" value="DUF2809"/>
</dbReference>
<comment type="caution">
    <text evidence="2">The sequence shown here is derived from an EMBL/GenBank/DDBJ whole genome shotgun (WGS) entry which is preliminary data.</text>
</comment>
<protein>
    <submittedName>
        <fullName evidence="2">DUF2809 domain-containing protein</fullName>
    </submittedName>
</protein>
<keyword evidence="1" id="KW-0472">Membrane</keyword>
<keyword evidence="1" id="KW-0812">Transmembrane</keyword>
<dbReference type="Pfam" id="PF10990">
    <property type="entry name" value="DUF2809"/>
    <property type="match status" value="1"/>
</dbReference>
<accession>A0ABW3N8N4</accession>
<dbReference type="Proteomes" id="UP001597013">
    <property type="component" value="Unassembled WGS sequence"/>
</dbReference>
<keyword evidence="3" id="KW-1185">Reference proteome</keyword>
<proteinExistence type="predicted"/>